<gene>
    <name evidence="1" type="ORF">PhaeoP13_00467</name>
</gene>
<dbReference type="RefSeq" id="WP_096870637.1">
    <property type="nucleotide sequence ID" value="NZ_CP010715.1"/>
</dbReference>
<name>A0AAN1GP56_9RHOB</name>
<evidence type="ECO:0000313" key="1">
    <source>
        <dbReference type="EMBL" id="ATG42430.1"/>
    </source>
</evidence>
<protein>
    <submittedName>
        <fullName evidence="1">Uncharacterized protein</fullName>
    </submittedName>
</protein>
<dbReference type="EMBL" id="CP010767">
    <property type="protein sequence ID" value="ATG42430.1"/>
    <property type="molecule type" value="Genomic_DNA"/>
</dbReference>
<dbReference type="Proteomes" id="UP000218606">
    <property type="component" value="Chromosome"/>
</dbReference>
<organism evidence="1 2">
    <name type="scientific">Phaeobacter piscinae</name>
    <dbReference type="NCBI Taxonomy" id="1580596"/>
    <lineage>
        <taxon>Bacteria</taxon>
        <taxon>Pseudomonadati</taxon>
        <taxon>Pseudomonadota</taxon>
        <taxon>Alphaproteobacteria</taxon>
        <taxon>Rhodobacterales</taxon>
        <taxon>Roseobacteraceae</taxon>
        <taxon>Phaeobacter</taxon>
    </lineage>
</organism>
<accession>A0AAN1GP56</accession>
<sequence>MSIISAAFTVAFTALALGLTTLLAYSGSHRRASVPRVAPAQTRPGYLRTHTARRVCSLALAAALGPALLTLPTAAGAGSDPAAQVSVVQVLGRSWHVAPVAEQQSEGGRLSSGRYMAQRQNAELDPLRPPAVLSAKQAVRAFYAATGCRARIDSMVRSINGTYFADLVCR</sequence>
<dbReference type="AlphaFoldDB" id="A0AAN1GP56"/>
<reference evidence="1 2" key="1">
    <citation type="journal article" date="2017" name="Front. Microbiol.">
        <title>Phaeobacter piscinae sp. nov., a species of the Roseobacter group and potential aquaculture probiont.</title>
        <authorList>
            <person name="Sonnenschein E.C."/>
            <person name="Phippen C.B.W."/>
            <person name="Nielsen K.F."/>
            <person name="Mateiu R.V."/>
            <person name="Melchiorsen J."/>
            <person name="Gram L."/>
            <person name="Overmann J."/>
            <person name="Freese H.M."/>
        </authorList>
    </citation>
    <scope>NUCLEOTIDE SEQUENCE [LARGE SCALE GENOMIC DNA]</scope>
    <source>
        <strain evidence="1 2">P13</strain>
    </source>
</reference>
<proteinExistence type="predicted"/>
<evidence type="ECO:0000313" key="2">
    <source>
        <dbReference type="Proteomes" id="UP000218606"/>
    </source>
</evidence>